<reference evidence="3" key="1">
    <citation type="journal article" date="2019" name="Int. J. Syst. Evol. Microbiol.">
        <title>The Global Catalogue of Microorganisms (GCM) 10K type strain sequencing project: providing services to taxonomists for standard genome sequencing and annotation.</title>
        <authorList>
            <consortium name="The Broad Institute Genomics Platform"/>
            <consortium name="The Broad Institute Genome Sequencing Center for Infectious Disease"/>
            <person name="Wu L."/>
            <person name="Ma J."/>
        </authorList>
    </citation>
    <scope>NUCLEOTIDE SEQUENCE [LARGE SCALE GENOMIC DNA]</scope>
    <source>
        <strain evidence="3">CCUG 54523</strain>
    </source>
</reference>
<dbReference type="GO" id="GO:0016787">
    <property type="term" value="F:hydrolase activity"/>
    <property type="evidence" value="ECO:0007669"/>
    <property type="project" value="UniProtKB-KW"/>
</dbReference>
<gene>
    <name evidence="2" type="ORF">ACFQ0P_01005</name>
</gene>
<keyword evidence="1" id="KW-1133">Transmembrane helix</keyword>
<feature type="transmembrane region" description="Helical" evidence="1">
    <location>
        <begin position="174"/>
        <end position="197"/>
    </location>
</feature>
<feature type="transmembrane region" description="Helical" evidence="1">
    <location>
        <begin position="253"/>
        <end position="275"/>
    </location>
</feature>
<evidence type="ECO:0000313" key="2">
    <source>
        <dbReference type="EMBL" id="MFD0788958.1"/>
    </source>
</evidence>
<keyword evidence="3" id="KW-1185">Reference proteome</keyword>
<name>A0ABW3AD84_9MICO</name>
<sequence>MTRERAELRVHGMGDHDYLSALGRARVVTIRHPDAPDTAVPPDIPEHEVRLLNWSRTSRHSAGIAWYLALPFTLVNVAAHMGRKDSAGHRWTLWAASVLAGVALTITAHVWLVALVETVSRQVRATYSDEYSGATVVIAVTALLALLIAVRWIYTSYRVSRRSESRMRVWKPAWSIAITSALNLVVVVVLGVVMVTWPPTQIPFEFPLLSTHVPESDGAFRRIVDEFPGSVVDAVCAAHGAGSPLLEWRLNPLAAVVFGGFGFALATSVLLLLIAPFFGAKKTIPTFAGAALIIGVGIALLNAVAATLRLGLEWVMIFLDSQDSLGWLARPSGAQGGGPDERAAVIGAVSERYVLAFQGGIARCHPNDVVPPYATTYYLDSLPLIGLLGLLSLAFGLWLVNRSALQRITRTGDLPAKQVKLEFAHDVVGRLGSRLWIGMLVAIVTWLALVFLVWAAVTQGFSSCNWCSRFVRDAVRVVAQVVAVGAVIFVIWGHPQTVRRIFAMVADIAGFWDPTFHPLAGDTYRHRVIVGLEEEADSISDRDVVLVGHSQGSVIAAWFSANREQPTFALVTCGSPLVSLYQTFFPGYFDDDFLKAVDRGTLCWRNFWRRTDPIATPVLRQIGKPDGDVRLQDPLPVSEVHGAPPPSVRGHSDYWTDPTQMATVVGLMEMAEVAESSEDGAQDDAEEQ</sequence>
<dbReference type="Gene3D" id="3.40.50.1820">
    <property type="entry name" value="alpha/beta hydrolase"/>
    <property type="match status" value="1"/>
</dbReference>
<dbReference type="SUPFAM" id="SSF53474">
    <property type="entry name" value="alpha/beta-Hydrolases"/>
    <property type="match status" value="1"/>
</dbReference>
<comment type="caution">
    <text evidence="2">The sequence shown here is derived from an EMBL/GenBank/DDBJ whole genome shotgun (WGS) entry which is preliminary data.</text>
</comment>
<feature type="transmembrane region" description="Helical" evidence="1">
    <location>
        <begin position="435"/>
        <end position="457"/>
    </location>
</feature>
<feature type="transmembrane region" description="Helical" evidence="1">
    <location>
        <begin position="134"/>
        <end position="154"/>
    </location>
</feature>
<keyword evidence="1" id="KW-0472">Membrane</keyword>
<proteinExistence type="predicted"/>
<keyword evidence="1" id="KW-0812">Transmembrane</keyword>
<dbReference type="Proteomes" id="UP001597055">
    <property type="component" value="Unassembled WGS sequence"/>
</dbReference>
<feature type="transmembrane region" description="Helical" evidence="1">
    <location>
        <begin position="91"/>
        <end position="114"/>
    </location>
</feature>
<feature type="transmembrane region" description="Helical" evidence="1">
    <location>
        <begin position="287"/>
        <end position="308"/>
    </location>
</feature>
<keyword evidence="2" id="KW-0378">Hydrolase</keyword>
<evidence type="ECO:0000313" key="3">
    <source>
        <dbReference type="Proteomes" id="UP001597055"/>
    </source>
</evidence>
<evidence type="ECO:0000256" key="1">
    <source>
        <dbReference type="SAM" id="Phobius"/>
    </source>
</evidence>
<dbReference type="InterPro" id="IPR029058">
    <property type="entry name" value="AB_hydrolase_fold"/>
</dbReference>
<feature type="transmembrane region" description="Helical" evidence="1">
    <location>
        <begin position="477"/>
        <end position="494"/>
    </location>
</feature>
<feature type="transmembrane region" description="Helical" evidence="1">
    <location>
        <begin position="381"/>
        <end position="400"/>
    </location>
</feature>
<dbReference type="RefSeq" id="WP_204979879.1">
    <property type="nucleotide sequence ID" value="NZ_JBHTII010000001.1"/>
</dbReference>
<dbReference type="EMBL" id="JBHTII010000001">
    <property type="protein sequence ID" value="MFD0788958.1"/>
    <property type="molecule type" value="Genomic_DNA"/>
</dbReference>
<protein>
    <submittedName>
        <fullName evidence="2">Alpha/beta fold hydrolase</fullName>
    </submittedName>
</protein>
<accession>A0ABW3AD84</accession>
<organism evidence="2 3">
    <name type="scientific">Microbacterium insulae</name>
    <dbReference type="NCBI Taxonomy" id="483014"/>
    <lineage>
        <taxon>Bacteria</taxon>
        <taxon>Bacillati</taxon>
        <taxon>Actinomycetota</taxon>
        <taxon>Actinomycetes</taxon>
        <taxon>Micrococcales</taxon>
        <taxon>Microbacteriaceae</taxon>
        <taxon>Microbacterium</taxon>
    </lineage>
</organism>